<proteinExistence type="inferred from homology"/>
<dbReference type="InterPro" id="IPR011545">
    <property type="entry name" value="DEAD/DEAH_box_helicase_dom"/>
</dbReference>
<evidence type="ECO:0000256" key="9">
    <source>
        <dbReference type="ARBA" id="ARBA00023118"/>
    </source>
</evidence>
<gene>
    <name evidence="12" type="ORF">C0674_04345</name>
</gene>
<dbReference type="Pfam" id="PF00270">
    <property type="entry name" value="DEAD"/>
    <property type="match status" value="1"/>
</dbReference>
<keyword evidence="7" id="KW-0347">Helicase</keyword>
<accession>A0ABX5Q5I1</accession>
<evidence type="ECO:0000256" key="3">
    <source>
        <dbReference type="ARBA" id="ARBA00022722"/>
    </source>
</evidence>
<dbReference type="NCBIfam" id="TIGR01587">
    <property type="entry name" value="cas3_core"/>
    <property type="match status" value="1"/>
</dbReference>
<evidence type="ECO:0000256" key="1">
    <source>
        <dbReference type="ARBA" id="ARBA00006847"/>
    </source>
</evidence>
<feature type="domain" description="Helicase ATP-binding" evidence="10">
    <location>
        <begin position="214"/>
        <end position="397"/>
    </location>
</feature>
<evidence type="ECO:0000256" key="8">
    <source>
        <dbReference type="ARBA" id="ARBA00022840"/>
    </source>
</evidence>
<dbReference type="InterPro" id="IPR001650">
    <property type="entry name" value="Helicase_C-like"/>
</dbReference>
<dbReference type="SUPFAM" id="SSF109604">
    <property type="entry name" value="HD-domain/PDEase-like"/>
    <property type="match status" value="1"/>
</dbReference>
<evidence type="ECO:0000256" key="6">
    <source>
        <dbReference type="ARBA" id="ARBA00022801"/>
    </source>
</evidence>
<keyword evidence="5" id="KW-0547">Nucleotide-binding</keyword>
<keyword evidence="9" id="KW-0051">Antiviral defense</keyword>
<comment type="similarity">
    <text evidence="1">In the N-terminal section; belongs to the CRISPR-associated nuclease Cas3-HD family.</text>
</comment>
<name>A0ABX5Q5I1_9BACL</name>
<evidence type="ECO:0000259" key="11">
    <source>
        <dbReference type="PROSITE" id="PS51643"/>
    </source>
</evidence>
<keyword evidence="3" id="KW-0540">Nuclease</keyword>
<evidence type="ECO:0000256" key="7">
    <source>
        <dbReference type="ARBA" id="ARBA00022806"/>
    </source>
</evidence>
<dbReference type="NCBIfam" id="TIGR01596">
    <property type="entry name" value="cas3_HD"/>
    <property type="match status" value="1"/>
</dbReference>
<evidence type="ECO:0000256" key="2">
    <source>
        <dbReference type="ARBA" id="ARBA00009046"/>
    </source>
</evidence>
<dbReference type="SMART" id="SM00490">
    <property type="entry name" value="HELICc"/>
    <property type="match status" value="1"/>
</dbReference>
<evidence type="ECO:0000256" key="4">
    <source>
        <dbReference type="ARBA" id="ARBA00022723"/>
    </source>
</evidence>
<protein>
    <submittedName>
        <fullName evidence="12">CRISPR-associated helicase/endonuclease Cas3</fullName>
    </submittedName>
</protein>
<evidence type="ECO:0000313" key="12">
    <source>
        <dbReference type="EMBL" id="QAA21905.1"/>
    </source>
</evidence>
<keyword evidence="13" id="KW-1185">Reference proteome</keyword>
<evidence type="ECO:0000313" key="13">
    <source>
        <dbReference type="Proteomes" id="UP000285882"/>
    </source>
</evidence>
<sequence>MNQYLAKSDPKETIIEHTENLLKNVSLLKSLYPNVKVDWYLLKLVCLVHDLGKMNALFQNKLNGKRSRNEIPHGYLSLAFIDYEKLEYKGYSEDQIKIVYQAIAYHHERPITFEEEVWREAMAKMEREVDGFHYNRLDDPLFFDPDFSDAFFCLNERTYSNKDYDSFIDYVMLKGLLNRMDYAASAHVEVEHINNFLNDAMNQLGYKWNVLQTYMQAEQDHNVIVIAQTGMGKTEAGLLWLGNNKGFFTLPLKAAINAIYYRITENIVKENKENRVGLLHSETYGQYLNRKEELEGEIEEYVTKTKQLSLPLTICTLDQIFDFVYRYPGFEPKLATLSYSRVIIDEIQMYSSDLLAYLILGLSTISKFGGKFAILTATLPGIVVDLLEKQKVTFKKPKIFVNNQIRHSVKVIHEEITAPVIKQKYHDNKILVICNTVKQAKQMYDVLSEEYGDEVYILHSQFIKKDRKEKEKQIFDFGQRENKCHGIWVTTQVVEASLDIDFDLLFTELTDLNGLFQRMGRCYRKRNLDVSYNCYVFDGGNKYCSGVGHVVDKDIFSLSKDLLKSIDGKITEQRKVDLIQMLYSTEVLEKTDYYKDILSTIKYVQSYNDFELPKEKVKHLFRNINSRTVIPKDVFLANQEEIKAYIDTLQRPQRGLNKSEKAQLRKEKTEARIKFADFTVDLPGYLVKNQFVTPKKINDYEWYELFDCVYDDKGVTGRKSETNFDDFTF</sequence>
<dbReference type="Proteomes" id="UP000285882">
    <property type="component" value="Chromosome"/>
</dbReference>
<dbReference type="InterPro" id="IPR054712">
    <property type="entry name" value="Cas3-like_dom"/>
</dbReference>
<dbReference type="InterPro" id="IPR006483">
    <property type="entry name" value="CRISPR-assoc_Cas3_HD"/>
</dbReference>
<reference evidence="12 13" key="1">
    <citation type="submission" date="2018-01" db="EMBL/GenBank/DDBJ databases">
        <title>Complete genome sequencing of Sporolactobacillus terrae DLG3.</title>
        <authorList>
            <person name="Nam Y.-D."/>
            <person name="Kang J."/>
            <person name="Chung W.-H."/>
        </authorList>
    </citation>
    <scope>NUCLEOTIDE SEQUENCE [LARGE SCALE GENOMIC DNA]</scope>
    <source>
        <strain evidence="12 13">DLG3</strain>
    </source>
</reference>
<keyword evidence="4" id="KW-0479">Metal-binding</keyword>
<evidence type="ECO:0000259" key="10">
    <source>
        <dbReference type="PROSITE" id="PS51192"/>
    </source>
</evidence>
<dbReference type="Pfam" id="PF22590">
    <property type="entry name" value="Cas3-like_C_2"/>
    <property type="match status" value="1"/>
</dbReference>
<organism evidence="12 13">
    <name type="scientific">Sporolactobacillus terrae</name>
    <dbReference type="NCBI Taxonomy" id="269673"/>
    <lineage>
        <taxon>Bacteria</taxon>
        <taxon>Bacillati</taxon>
        <taxon>Bacillota</taxon>
        <taxon>Bacilli</taxon>
        <taxon>Bacillales</taxon>
        <taxon>Sporolactobacillaceae</taxon>
        <taxon>Sporolactobacillus</taxon>
    </lineage>
</organism>
<keyword evidence="8" id="KW-0067">ATP-binding</keyword>
<dbReference type="PANTHER" id="PTHR47963:SF9">
    <property type="entry name" value="CRISPR-ASSOCIATED ENDONUCLEASE_HELICASE CAS3"/>
    <property type="match status" value="1"/>
</dbReference>
<dbReference type="EMBL" id="CP025688">
    <property type="protein sequence ID" value="QAA21905.1"/>
    <property type="molecule type" value="Genomic_DNA"/>
</dbReference>
<keyword evidence="6" id="KW-0378">Hydrolase</keyword>
<dbReference type="InterPro" id="IPR014001">
    <property type="entry name" value="Helicase_ATP-bd"/>
</dbReference>
<dbReference type="InterPro" id="IPR006474">
    <property type="entry name" value="Helicase_Cas3_CRISPR-ass_core"/>
</dbReference>
<dbReference type="PANTHER" id="PTHR47963">
    <property type="entry name" value="DEAD-BOX ATP-DEPENDENT RNA HELICASE 47, MITOCHONDRIAL"/>
    <property type="match status" value="1"/>
</dbReference>
<dbReference type="PROSITE" id="PS51643">
    <property type="entry name" value="HD_CAS3"/>
    <property type="match status" value="1"/>
</dbReference>
<feature type="domain" description="HD Cas3-type" evidence="11">
    <location>
        <begin position="7"/>
        <end position="183"/>
    </location>
</feature>
<dbReference type="SUPFAM" id="SSF52540">
    <property type="entry name" value="P-loop containing nucleoside triphosphate hydrolases"/>
    <property type="match status" value="1"/>
</dbReference>
<dbReference type="Gene3D" id="1.10.3210.30">
    <property type="match status" value="1"/>
</dbReference>
<dbReference type="InterPro" id="IPR038257">
    <property type="entry name" value="CRISPR-assoc_Cas3_HD_sf"/>
</dbReference>
<dbReference type="RefSeq" id="WP_028977781.1">
    <property type="nucleotide sequence ID" value="NZ_CP025688.1"/>
</dbReference>
<dbReference type="InterPro" id="IPR050547">
    <property type="entry name" value="DEAD_box_RNA_helicases"/>
</dbReference>
<dbReference type="SMART" id="SM00487">
    <property type="entry name" value="DEXDc"/>
    <property type="match status" value="1"/>
</dbReference>
<comment type="similarity">
    <text evidence="2">In the central section; belongs to the CRISPR-associated helicase Cas3 family.</text>
</comment>
<evidence type="ECO:0000256" key="5">
    <source>
        <dbReference type="ARBA" id="ARBA00022741"/>
    </source>
</evidence>
<dbReference type="PROSITE" id="PS51192">
    <property type="entry name" value="HELICASE_ATP_BIND_1"/>
    <property type="match status" value="1"/>
</dbReference>
<dbReference type="InterPro" id="IPR027417">
    <property type="entry name" value="P-loop_NTPase"/>
</dbReference>
<dbReference type="Gene3D" id="3.40.50.300">
    <property type="entry name" value="P-loop containing nucleotide triphosphate hydrolases"/>
    <property type="match status" value="2"/>
</dbReference>
<dbReference type="CDD" id="cd09641">
    <property type="entry name" value="Cas3''_I"/>
    <property type="match status" value="1"/>
</dbReference>